<gene>
    <name evidence="2" type="ORF">RhiirA1_472286</name>
    <name evidence="1" type="ORF">RhiirA5_439656</name>
</gene>
<evidence type="ECO:0008006" key="5">
    <source>
        <dbReference type="Google" id="ProtNLM"/>
    </source>
</evidence>
<reference evidence="1 4" key="2">
    <citation type="submission" date="2017-09" db="EMBL/GenBank/DDBJ databases">
        <title>Extensive intraspecific genome diversity in a model arbuscular mycorrhizal fungus.</title>
        <authorList>
            <person name="Chen E.C."/>
            <person name="Morin E."/>
            <person name="Beaudet D."/>
            <person name="Noel J."/>
            <person name="Ndikumana S."/>
            <person name="Charron P."/>
            <person name="St-Onge C."/>
            <person name="Giorgi J."/>
            <person name="Grigoriev I.V."/>
            <person name="Roux C."/>
            <person name="Martin F.M."/>
            <person name="Corradi N."/>
        </authorList>
    </citation>
    <scope>NUCLEOTIDE SEQUENCE [LARGE SCALE GENOMIC DNA]</scope>
    <source>
        <strain evidence="1 4">A5</strain>
    </source>
</reference>
<dbReference type="EMBL" id="LLXJ01006720">
    <property type="protein sequence ID" value="PKB94059.1"/>
    <property type="molecule type" value="Genomic_DNA"/>
</dbReference>
<comment type="caution">
    <text evidence="1">The sequence shown here is derived from an EMBL/GenBank/DDBJ whole genome shotgun (WGS) entry which is preliminary data.</text>
</comment>
<dbReference type="EMBL" id="LLXH01001784">
    <property type="protein sequence ID" value="PKC57575.1"/>
    <property type="molecule type" value="Genomic_DNA"/>
</dbReference>
<reference evidence="1 4" key="1">
    <citation type="submission" date="2016-04" db="EMBL/GenBank/DDBJ databases">
        <title>Genome analyses suggest a sexual origin of heterokaryosis in a supposedly ancient asexual fungus.</title>
        <authorList>
            <person name="Ropars J."/>
            <person name="Sedzielewska K."/>
            <person name="Noel J."/>
            <person name="Charron P."/>
            <person name="Farinelli L."/>
            <person name="Marton T."/>
            <person name="Kruger M."/>
            <person name="Pelin A."/>
            <person name="Brachmann A."/>
            <person name="Corradi N."/>
        </authorList>
    </citation>
    <scope>NUCLEOTIDE SEQUENCE [LARGE SCALE GENOMIC DNA]</scope>
    <source>
        <strain evidence="1 4">A5</strain>
    </source>
</reference>
<evidence type="ECO:0000313" key="1">
    <source>
        <dbReference type="EMBL" id="PKB94059.1"/>
    </source>
</evidence>
<dbReference type="Proteomes" id="UP000232722">
    <property type="component" value="Unassembled WGS sequence"/>
</dbReference>
<evidence type="ECO:0000313" key="3">
    <source>
        <dbReference type="Proteomes" id="UP000232688"/>
    </source>
</evidence>
<sequence>MGSQSLHIIKKFTLEHRINWEYTQDWMNYNPFQKATSQSYSKHVSWRMKCSNYALPTLDLLNRNYPDILKGFDTCFLCSNSTETNEHFWICSESINILKDIFMKHELIYKSLIINNLDQDKFKDHNIIITESPVFTSFNTPI</sequence>
<organism evidence="1 4">
    <name type="scientific">Rhizophagus irregularis</name>
    <dbReference type="NCBI Taxonomy" id="588596"/>
    <lineage>
        <taxon>Eukaryota</taxon>
        <taxon>Fungi</taxon>
        <taxon>Fungi incertae sedis</taxon>
        <taxon>Mucoromycota</taxon>
        <taxon>Glomeromycotina</taxon>
        <taxon>Glomeromycetes</taxon>
        <taxon>Glomerales</taxon>
        <taxon>Glomeraceae</taxon>
        <taxon>Rhizophagus</taxon>
    </lineage>
</organism>
<evidence type="ECO:0000313" key="4">
    <source>
        <dbReference type="Proteomes" id="UP000232722"/>
    </source>
</evidence>
<reference evidence="2 3" key="4">
    <citation type="submission" date="2017-10" db="EMBL/GenBank/DDBJ databases">
        <title>Genome analyses suggest a sexual origin of heterokaryosis in a supposedly ancient asexual fungus.</title>
        <authorList>
            <person name="Corradi N."/>
            <person name="Sedzielewska K."/>
            <person name="Noel J."/>
            <person name="Charron P."/>
            <person name="Farinelli L."/>
            <person name="Marton T."/>
            <person name="Kruger M."/>
            <person name="Pelin A."/>
            <person name="Brachmann A."/>
            <person name="Corradi N."/>
        </authorList>
    </citation>
    <scope>NUCLEOTIDE SEQUENCE [LARGE SCALE GENOMIC DNA]</scope>
    <source>
        <strain evidence="2 3">A1</strain>
    </source>
</reference>
<protein>
    <recommendedName>
        <fullName evidence="5">Reverse transcriptase zinc-binding domain-containing protein</fullName>
    </recommendedName>
</protein>
<dbReference type="AlphaFoldDB" id="A0A2I1F6K8"/>
<proteinExistence type="predicted"/>
<reference evidence="2 3" key="3">
    <citation type="submission" date="2017-10" db="EMBL/GenBank/DDBJ databases">
        <title>Extensive intraspecific genome diversity in a model arbuscular mycorrhizal fungus.</title>
        <authorList>
            <person name="Chen E.C.H."/>
            <person name="Morin E."/>
            <person name="Baudet D."/>
            <person name="Noel J."/>
            <person name="Ndikumana S."/>
            <person name="Charron P."/>
            <person name="St-Onge C."/>
            <person name="Giorgi J."/>
            <person name="Grigoriev I.V."/>
            <person name="Roux C."/>
            <person name="Martin F.M."/>
            <person name="Corradi N."/>
        </authorList>
    </citation>
    <scope>NUCLEOTIDE SEQUENCE [LARGE SCALE GENOMIC DNA]</scope>
    <source>
        <strain evidence="2 3">A1</strain>
    </source>
</reference>
<dbReference type="VEuPathDB" id="FungiDB:RhiirA1_472286"/>
<dbReference type="OrthoDB" id="2447560at2759"/>
<dbReference type="Proteomes" id="UP000232688">
    <property type="component" value="Unassembled WGS sequence"/>
</dbReference>
<evidence type="ECO:0000313" key="2">
    <source>
        <dbReference type="EMBL" id="PKC57575.1"/>
    </source>
</evidence>
<accession>A0A2I1F6K8</accession>
<name>A0A2I1F6K8_9GLOM</name>